<dbReference type="Proteomes" id="UP000245202">
    <property type="component" value="Unassembled WGS sequence"/>
</dbReference>
<comment type="caution">
    <text evidence="1">The sequence shown here is derived from an EMBL/GenBank/DDBJ whole genome shotgun (WGS) entry which is preliminary data.</text>
</comment>
<keyword evidence="2" id="KW-1185">Reference proteome</keyword>
<dbReference type="InterPro" id="IPR011989">
    <property type="entry name" value="ARM-like"/>
</dbReference>
<reference evidence="1 2" key="1">
    <citation type="submission" date="2017-08" db="EMBL/GenBank/DDBJ databases">
        <title>Substantial Increase in Enzyme Production by Combined Drug-Resistance Mutations in Paenibacillus agaridevorans.</title>
        <authorList>
            <person name="Tanaka Y."/>
            <person name="Funane K."/>
            <person name="Hosaka T."/>
            <person name="Shiwa Y."/>
            <person name="Fujita N."/>
            <person name="Miyazaki T."/>
            <person name="Yoshikawa H."/>
            <person name="Murakami K."/>
            <person name="Kasahara K."/>
            <person name="Inaoka T."/>
            <person name="Hiraga Y."/>
            <person name="Ochi K."/>
        </authorList>
    </citation>
    <scope>NUCLEOTIDE SEQUENCE [LARGE SCALE GENOMIC DNA]</scope>
    <source>
        <strain evidence="1 2">T-3040</strain>
    </source>
</reference>
<proteinExistence type="predicted"/>
<evidence type="ECO:0000313" key="2">
    <source>
        <dbReference type="Proteomes" id="UP000245202"/>
    </source>
</evidence>
<sequence length="182" mass="21383">MDDQVQALIDALMSGDKHRRTEAYLQLLEMTKSPVPWAYETWDLFRILLTDKDNHLRTIGAQLLCNLAISDPEQRIMEDIAAIMEVTRDPMFVTARHTIQHLWRIGLGGAEQKRMLLDVVAHRFETCEGEKNYTLIRYDLLVGLRKLYDSYPDEEIRKLATELIELETDPKYKKKYAAEWRK</sequence>
<evidence type="ECO:0008006" key="3">
    <source>
        <dbReference type="Google" id="ProtNLM"/>
    </source>
</evidence>
<protein>
    <recommendedName>
        <fullName evidence="3">HEAT repeat domain-containing protein</fullName>
    </recommendedName>
</protein>
<evidence type="ECO:0000313" key="1">
    <source>
        <dbReference type="EMBL" id="GBG07602.1"/>
    </source>
</evidence>
<gene>
    <name evidence="1" type="ORF">PAT3040_02158</name>
</gene>
<dbReference type="Gene3D" id="1.25.10.10">
    <property type="entry name" value="Leucine-rich Repeat Variant"/>
    <property type="match status" value="1"/>
</dbReference>
<dbReference type="EMBL" id="BDQX01000098">
    <property type="protein sequence ID" value="GBG07602.1"/>
    <property type="molecule type" value="Genomic_DNA"/>
</dbReference>
<dbReference type="AlphaFoldDB" id="A0A2R5ELT9"/>
<dbReference type="SUPFAM" id="SSF48371">
    <property type="entry name" value="ARM repeat"/>
    <property type="match status" value="1"/>
</dbReference>
<accession>A0A2R5ELT9</accession>
<dbReference type="InterPro" id="IPR016024">
    <property type="entry name" value="ARM-type_fold"/>
</dbReference>
<name>A0A2R5ELT9_9BACL</name>
<organism evidence="1 2">
    <name type="scientific">Paenibacillus agaridevorans</name>
    <dbReference type="NCBI Taxonomy" id="171404"/>
    <lineage>
        <taxon>Bacteria</taxon>
        <taxon>Bacillati</taxon>
        <taxon>Bacillota</taxon>
        <taxon>Bacilli</taxon>
        <taxon>Bacillales</taxon>
        <taxon>Paenibacillaceae</taxon>
        <taxon>Paenibacillus</taxon>
    </lineage>
</organism>
<dbReference type="RefSeq" id="WP_108992632.1">
    <property type="nucleotide sequence ID" value="NZ_BDQX01000098.1"/>
</dbReference>